<reference evidence="2 3" key="1">
    <citation type="submission" date="2017-08" db="EMBL/GenBank/DDBJ databases">
        <title>Substantial Increase in Enzyme Production by Combined Drug-Resistance Mutations in Paenibacillus agaridevorans.</title>
        <authorList>
            <person name="Tanaka Y."/>
            <person name="Funane K."/>
            <person name="Hosaka T."/>
            <person name="Shiwa Y."/>
            <person name="Fujita N."/>
            <person name="Miyazaki T."/>
            <person name="Yoshikawa H."/>
            <person name="Murakami K."/>
            <person name="Kasahara K."/>
            <person name="Inaoka T."/>
            <person name="Hiraga Y."/>
            <person name="Ochi K."/>
        </authorList>
    </citation>
    <scope>NUCLEOTIDE SEQUENCE [LARGE SCALE GENOMIC DNA]</scope>
    <source>
        <strain evidence="2 3">T-3040</strain>
    </source>
</reference>
<evidence type="ECO:0000313" key="3">
    <source>
        <dbReference type="Proteomes" id="UP000245202"/>
    </source>
</evidence>
<dbReference type="InterPro" id="IPR004360">
    <property type="entry name" value="Glyas_Fos-R_dOase_dom"/>
</dbReference>
<accession>A0A2R5EN04</accession>
<sequence length="129" mass="14420">MILKAAQLTILVKDQEEAKQFYTERLGFVVISDMDFGQGSRYLAVAPRESNETLFELVKAETSDQLALIGKQSANQVLVMFETDDIEGDYFEMKERGVVFHGEPAIVPGGKGVGFEDLYGNQFDLFQAE</sequence>
<dbReference type="PROSITE" id="PS51819">
    <property type="entry name" value="VOC"/>
    <property type="match status" value="1"/>
</dbReference>
<proteinExistence type="predicted"/>
<dbReference type="Gene3D" id="3.10.180.10">
    <property type="entry name" value="2,3-Dihydroxybiphenyl 1,2-Dioxygenase, domain 1"/>
    <property type="match status" value="1"/>
</dbReference>
<dbReference type="InterPro" id="IPR037523">
    <property type="entry name" value="VOC_core"/>
</dbReference>
<dbReference type="Pfam" id="PF00903">
    <property type="entry name" value="Glyoxalase"/>
    <property type="match status" value="1"/>
</dbReference>
<evidence type="ECO:0000313" key="2">
    <source>
        <dbReference type="EMBL" id="GBG07495.1"/>
    </source>
</evidence>
<comment type="caution">
    <text evidence="2">The sequence shown here is derived from an EMBL/GenBank/DDBJ whole genome shotgun (WGS) entry which is preliminary data.</text>
</comment>
<dbReference type="PANTHER" id="PTHR36437">
    <property type="entry name" value="GLYOXALASE/BLEOMYCIN RESISTANCE PROTEIN/DIOXYGENASE"/>
    <property type="match status" value="1"/>
</dbReference>
<dbReference type="Proteomes" id="UP000245202">
    <property type="component" value="Unassembled WGS sequence"/>
</dbReference>
<feature type="domain" description="VOC" evidence="1">
    <location>
        <begin position="4"/>
        <end position="128"/>
    </location>
</feature>
<dbReference type="PANTHER" id="PTHR36437:SF2">
    <property type="entry name" value="GLYOXALASE_BLEOMYCIN RESISTANCE PROTEIN_DIOXYGENASE"/>
    <property type="match status" value="1"/>
</dbReference>
<dbReference type="EMBL" id="BDQX01000098">
    <property type="protein sequence ID" value="GBG07495.1"/>
    <property type="molecule type" value="Genomic_DNA"/>
</dbReference>
<dbReference type="SUPFAM" id="SSF54593">
    <property type="entry name" value="Glyoxalase/Bleomycin resistance protein/Dihydroxybiphenyl dioxygenase"/>
    <property type="match status" value="1"/>
</dbReference>
<dbReference type="AlphaFoldDB" id="A0A2R5EN04"/>
<evidence type="ECO:0000259" key="1">
    <source>
        <dbReference type="PROSITE" id="PS51819"/>
    </source>
</evidence>
<protein>
    <submittedName>
        <fullName evidence="2">Glyoxalase</fullName>
    </submittedName>
</protein>
<keyword evidence="3" id="KW-1185">Reference proteome</keyword>
<dbReference type="RefSeq" id="WP_108992538.1">
    <property type="nucleotide sequence ID" value="NZ_BDQX01000098.1"/>
</dbReference>
<dbReference type="InterPro" id="IPR029068">
    <property type="entry name" value="Glyas_Bleomycin-R_OHBP_Dase"/>
</dbReference>
<gene>
    <name evidence="2" type="ORF">PAT3040_02047</name>
</gene>
<organism evidence="2 3">
    <name type="scientific">Paenibacillus agaridevorans</name>
    <dbReference type="NCBI Taxonomy" id="171404"/>
    <lineage>
        <taxon>Bacteria</taxon>
        <taxon>Bacillati</taxon>
        <taxon>Bacillota</taxon>
        <taxon>Bacilli</taxon>
        <taxon>Bacillales</taxon>
        <taxon>Paenibacillaceae</taxon>
        <taxon>Paenibacillus</taxon>
    </lineage>
</organism>
<name>A0A2R5EN04_9BACL</name>